<evidence type="ECO:0000313" key="1">
    <source>
        <dbReference type="EMBL" id="MBX35759.1"/>
    </source>
</evidence>
<dbReference type="EMBL" id="GGEC01055275">
    <property type="protein sequence ID" value="MBX35759.1"/>
    <property type="molecule type" value="Transcribed_RNA"/>
</dbReference>
<proteinExistence type="predicted"/>
<organism evidence="1">
    <name type="scientific">Rhizophora mucronata</name>
    <name type="common">Asiatic mangrove</name>
    <dbReference type="NCBI Taxonomy" id="61149"/>
    <lineage>
        <taxon>Eukaryota</taxon>
        <taxon>Viridiplantae</taxon>
        <taxon>Streptophyta</taxon>
        <taxon>Embryophyta</taxon>
        <taxon>Tracheophyta</taxon>
        <taxon>Spermatophyta</taxon>
        <taxon>Magnoliopsida</taxon>
        <taxon>eudicotyledons</taxon>
        <taxon>Gunneridae</taxon>
        <taxon>Pentapetalae</taxon>
        <taxon>rosids</taxon>
        <taxon>fabids</taxon>
        <taxon>Malpighiales</taxon>
        <taxon>Rhizophoraceae</taxon>
        <taxon>Rhizophora</taxon>
    </lineage>
</organism>
<protein>
    <submittedName>
        <fullName evidence="1">Uncharacterized protein</fullName>
    </submittedName>
</protein>
<dbReference type="AlphaFoldDB" id="A0A2P2MZW5"/>
<name>A0A2P2MZW5_RHIMU</name>
<reference evidence="1" key="1">
    <citation type="submission" date="2018-02" db="EMBL/GenBank/DDBJ databases">
        <title>Rhizophora mucronata_Transcriptome.</title>
        <authorList>
            <person name="Meera S.P."/>
            <person name="Sreeshan A."/>
            <person name="Augustine A."/>
        </authorList>
    </citation>
    <scope>NUCLEOTIDE SEQUENCE</scope>
    <source>
        <tissue evidence="1">Leaf</tissue>
    </source>
</reference>
<accession>A0A2P2MZW5</accession>
<sequence>MKYLCHLENALKFVTTNLSFLESLASLHMRMFVAISFPYRWPCASKRRRQPLEKDWL</sequence>